<sequence>MFNQTLYLFPSNATNYICLWFRPMERRFTMCEGPPGCFPLSVGRLSDEAGAKDTDEERDGRREKNSCRQFRGSREPHLTARKR</sequence>
<gene>
    <name evidence="2" type="ORF">TNCT_136481</name>
</gene>
<evidence type="ECO:0000256" key="1">
    <source>
        <dbReference type="SAM" id="MobiDB-lite"/>
    </source>
</evidence>
<proteinExistence type="predicted"/>
<protein>
    <submittedName>
        <fullName evidence="2">Uncharacterized protein</fullName>
    </submittedName>
</protein>
<keyword evidence="3" id="KW-1185">Reference proteome</keyword>
<dbReference type="Proteomes" id="UP000887116">
    <property type="component" value="Unassembled WGS sequence"/>
</dbReference>
<feature type="region of interest" description="Disordered" evidence="1">
    <location>
        <begin position="42"/>
        <end position="83"/>
    </location>
</feature>
<dbReference type="OrthoDB" id="10345222at2759"/>
<organism evidence="2 3">
    <name type="scientific">Trichonephila clavata</name>
    <name type="common">Joro spider</name>
    <name type="synonym">Nephila clavata</name>
    <dbReference type="NCBI Taxonomy" id="2740835"/>
    <lineage>
        <taxon>Eukaryota</taxon>
        <taxon>Metazoa</taxon>
        <taxon>Ecdysozoa</taxon>
        <taxon>Arthropoda</taxon>
        <taxon>Chelicerata</taxon>
        <taxon>Arachnida</taxon>
        <taxon>Araneae</taxon>
        <taxon>Araneomorphae</taxon>
        <taxon>Entelegynae</taxon>
        <taxon>Araneoidea</taxon>
        <taxon>Nephilidae</taxon>
        <taxon>Trichonephila</taxon>
    </lineage>
</organism>
<evidence type="ECO:0000313" key="2">
    <source>
        <dbReference type="EMBL" id="GFQ83426.1"/>
    </source>
</evidence>
<reference evidence="2" key="1">
    <citation type="submission" date="2020-07" db="EMBL/GenBank/DDBJ databases">
        <title>Multicomponent nature underlies the extraordinary mechanical properties of spider dragline silk.</title>
        <authorList>
            <person name="Kono N."/>
            <person name="Nakamura H."/>
            <person name="Mori M."/>
            <person name="Yoshida Y."/>
            <person name="Ohtoshi R."/>
            <person name="Malay A.D."/>
            <person name="Moran D.A.P."/>
            <person name="Tomita M."/>
            <person name="Numata K."/>
            <person name="Arakawa K."/>
        </authorList>
    </citation>
    <scope>NUCLEOTIDE SEQUENCE</scope>
</reference>
<accession>A0A8X6FLX3</accession>
<dbReference type="AlphaFoldDB" id="A0A8X6FLX3"/>
<feature type="compositionally biased region" description="Basic and acidic residues" evidence="1">
    <location>
        <begin position="45"/>
        <end position="83"/>
    </location>
</feature>
<evidence type="ECO:0000313" key="3">
    <source>
        <dbReference type="Proteomes" id="UP000887116"/>
    </source>
</evidence>
<comment type="caution">
    <text evidence="2">The sequence shown here is derived from an EMBL/GenBank/DDBJ whole genome shotgun (WGS) entry which is preliminary data.</text>
</comment>
<dbReference type="EMBL" id="BMAO01012711">
    <property type="protein sequence ID" value="GFQ83426.1"/>
    <property type="molecule type" value="Genomic_DNA"/>
</dbReference>
<name>A0A8X6FLX3_TRICU</name>